<dbReference type="Proteomes" id="UP000029994">
    <property type="component" value="Unassembled WGS sequence"/>
</dbReference>
<keyword evidence="2" id="KW-1185">Reference proteome</keyword>
<name>A0A099LLM7_9VIBR</name>
<dbReference type="AlphaFoldDB" id="A0A099LLM7"/>
<accession>A0A099LLM7</accession>
<dbReference type="GeneID" id="43684445"/>
<dbReference type="STRING" id="29495.EA26_15280"/>
<reference evidence="1 2" key="1">
    <citation type="submission" date="2014-04" db="EMBL/GenBank/DDBJ databases">
        <title>Genome sequencing of Vibrio navarrensis strains.</title>
        <authorList>
            <person name="Gladney L.M."/>
            <person name="Katz L.S."/>
            <person name="Marino-Ramirez L."/>
            <person name="Jordan I.K."/>
        </authorList>
    </citation>
    <scope>NUCLEOTIDE SEQUENCE [LARGE SCALE GENOMIC DNA]</scope>
    <source>
        <strain evidence="1 2">ATCC 51183</strain>
    </source>
</reference>
<sequence>MMLHSHENTLHLTQLSRQAIEQLSPSFATLPHTEHADGKYRLRRYSVVQMKQGKLIDLQKNNFVQSSDINRFQGDVTRQFEPIESHTLHSEGFREMCQLFAHKNNLRDGQEIEIHQIRITAIYDQTEVAPEGVHQDGFDHIAIVGIGRNNIEGGDILLYSDFHSEPFFRKVLENGEVAMLADSKLWHNAKPIRALENAQEGYMDVFVLTAKGALHELQS</sequence>
<dbReference type="RefSeq" id="WP_039429478.1">
    <property type="nucleotide sequence ID" value="NZ_CP061845.1"/>
</dbReference>
<evidence type="ECO:0000313" key="2">
    <source>
        <dbReference type="Proteomes" id="UP000029994"/>
    </source>
</evidence>
<gene>
    <name evidence="1" type="ORF">EA26_15280</name>
</gene>
<organism evidence="1 2">
    <name type="scientific">Vibrio navarrensis</name>
    <dbReference type="NCBI Taxonomy" id="29495"/>
    <lineage>
        <taxon>Bacteria</taxon>
        <taxon>Pseudomonadati</taxon>
        <taxon>Pseudomonadota</taxon>
        <taxon>Gammaproteobacteria</taxon>
        <taxon>Vibrionales</taxon>
        <taxon>Vibrionaceae</taxon>
        <taxon>Vibrio</taxon>
    </lineage>
</organism>
<dbReference type="InterPro" id="IPR018724">
    <property type="entry name" value="2OG-Fe_dioxygenase"/>
</dbReference>
<evidence type="ECO:0000313" key="1">
    <source>
        <dbReference type="EMBL" id="KGK08594.1"/>
    </source>
</evidence>
<dbReference type="GO" id="GO:0051213">
    <property type="term" value="F:dioxygenase activity"/>
    <property type="evidence" value="ECO:0007669"/>
    <property type="project" value="InterPro"/>
</dbReference>
<dbReference type="Pfam" id="PF10014">
    <property type="entry name" value="2OG-Fe_Oxy_2"/>
    <property type="match status" value="1"/>
</dbReference>
<dbReference type="Gene3D" id="2.60.120.620">
    <property type="entry name" value="q2cbj1_9rhob like domain"/>
    <property type="match status" value="1"/>
</dbReference>
<proteinExistence type="predicted"/>
<dbReference type="EMBL" id="JMCG01000002">
    <property type="protein sequence ID" value="KGK08594.1"/>
    <property type="molecule type" value="Genomic_DNA"/>
</dbReference>
<protein>
    <submittedName>
        <fullName evidence="1">Agglutination protein</fullName>
    </submittedName>
</protein>
<dbReference type="eggNOG" id="COG4340">
    <property type="taxonomic scope" value="Bacteria"/>
</dbReference>
<comment type="caution">
    <text evidence="1">The sequence shown here is derived from an EMBL/GenBank/DDBJ whole genome shotgun (WGS) entry which is preliminary data.</text>
</comment>